<protein>
    <submittedName>
        <fullName evidence="1">Head protein</fullName>
    </submittedName>
</protein>
<sequence>MANGVNVLNVIRQNATAVYQDRIPEATAENLHEVGDAILTYEAQANEFVNALVNRIGLVILNNRMATNPLAALKKGRLAVGETIEEIYIDVIKAQTYDPRAAQDTLFKRHLPNVSSVFHSVDSQLNYPLTISNEQLRKAFLSYDSLDRFIAGLVDSMYKSATLDEFIQMKQLISEWNENSRFIVEPITAVTDAASAREAMIKIKAVSDGMTIFNNQMNYAGVWTSTPKDEQYLITTPDFNARMDVDVLAAAFHMDKAEFAGHVIVVDNIGDLGDSGIEAILVDKNWYQVYDYLRTFKTAYNGEGLYWNYFYHVWMVYSLSPFANAVAFGTAAPTVTTLTVTPTTATVKPGGTLQITTAVTGTGDPTSKCTFTIAGNTDPETVVNTMGKVILGSKETGSLGTSKKEITVTATSVQDTSKTATCTITVG</sequence>
<evidence type="ECO:0000313" key="1">
    <source>
        <dbReference type="EMBL" id="DAE05051.1"/>
    </source>
</evidence>
<name>A0A8S5PF36_9CAUD</name>
<accession>A0A8S5PF36</accession>
<dbReference type="EMBL" id="BK015402">
    <property type="protein sequence ID" value="DAE05051.1"/>
    <property type="molecule type" value="Genomic_DNA"/>
</dbReference>
<proteinExistence type="predicted"/>
<reference evidence="1" key="1">
    <citation type="journal article" date="2021" name="Proc. Natl. Acad. Sci. U.S.A.">
        <title>A Catalog of Tens of Thousands of Viruses from Human Metagenomes Reveals Hidden Associations with Chronic Diseases.</title>
        <authorList>
            <person name="Tisza M.J."/>
            <person name="Buck C.B."/>
        </authorList>
    </citation>
    <scope>NUCLEOTIDE SEQUENCE</scope>
    <source>
        <strain evidence="1">CtfAL26</strain>
    </source>
</reference>
<dbReference type="Pfam" id="PF25622">
    <property type="entry name" value="Phi29_MCP"/>
    <property type="match status" value="1"/>
</dbReference>
<organism evidence="1">
    <name type="scientific">Podoviridae sp. ctfAL26</name>
    <dbReference type="NCBI Taxonomy" id="2825265"/>
    <lineage>
        <taxon>Viruses</taxon>
        <taxon>Duplodnaviria</taxon>
        <taxon>Heunggongvirae</taxon>
        <taxon>Uroviricota</taxon>
        <taxon>Caudoviricetes</taxon>
    </lineage>
</organism>